<comment type="caution">
    <text evidence="2">The sequence shown here is derived from an EMBL/GenBank/DDBJ whole genome shotgun (WGS) entry which is preliminary data.</text>
</comment>
<dbReference type="Proteomes" id="UP000612893">
    <property type="component" value="Unassembled WGS sequence"/>
</dbReference>
<organism evidence="2 3">
    <name type="scientific">Candidatus Nephthysia bennettiae</name>
    <dbReference type="NCBI Taxonomy" id="3127016"/>
    <lineage>
        <taxon>Bacteria</taxon>
        <taxon>Bacillati</taxon>
        <taxon>Candidatus Dormiibacterota</taxon>
        <taxon>Candidatus Dormibacteria</taxon>
        <taxon>Candidatus Dormibacterales</taxon>
        <taxon>Candidatus Dormibacteraceae</taxon>
        <taxon>Candidatus Nephthysia</taxon>
    </lineage>
</organism>
<dbReference type="Pfam" id="PF13700">
    <property type="entry name" value="DUF4158"/>
    <property type="match status" value="1"/>
</dbReference>
<proteinExistence type="predicted"/>
<accession>A0A934JYL7</accession>
<reference evidence="2" key="1">
    <citation type="submission" date="2020-10" db="EMBL/GenBank/DDBJ databases">
        <title>Ca. Dormibacterota MAGs.</title>
        <authorList>
            <person name="Montgomery K."/>
        </authorList>
    </citation>
    <scope>NUCLEOTIDE SEQUENCE [LARGE SCALE GENOMIC DNA]</scope>
    <source>
        <strain evidence="2">SC8812_S17_10</strain>
    </source>
</reference>
<gene>
    <name evidence="2" type="ORF">JF922_00350</name>
</gene>
<feature type="domain" description="DUF4158" evidence="1">
    <location>
        <begin position="5"/>
        <end position="68"/>
    </location>
</feature>
<evidence type="ECO:0000313" key="2">
    <source>
        <dbReference type="EMBL" id="MBJ7596529.1"/>
    </source>
</evidence>
<evidence type="ECO:0000313" key="3">
    <source>
        <dbReference type="Proteomes" id="UP000612893"/>
    </source>
</evidence>
<dbReference type="EMBL" id="JAEKNR010000005">
    <property type="protein sequence ID" value="MBJ7596529.1"/>
    <property type="molecule type" value="Genomic_DNA"/>
</dbReference>
<name>A0A934JYL7_9BACT</name>
<keyword evidence="3" id="KW-1185">Reference proteome</keyword>
<protein>
    <submittedName>
        <fullName evidence="2">DUF4158 domain-containing protein</fullName>
    </submittedName>
</protein>
<dbReference type="AlphaFoldDB" id="A0A934JYL7"/>
<sequence length="83" mass="9583">MPVEFLSDEQVAAYGRFVRPPSRTERGASFLLNDRDRELVEQRRRRRNRLGFAVQLGSIRFLGTFLPDPFCQLLLPGLEGLPH</sequence>
<dbReference type="InterPro" id="IPR025296">
    <property type="entry name" value="DUF4158"/>
</dbReference>
<evidence type="ECO:0000259" key="1">
    <source>
        <dbReference type="Pfam" id="PF13700"/>
    </source>
</evidence>